<evidence type="ECO:0000313" key="4">
    <source>
        <dbReference type="EMBL" id="KAK3951532.1"/>
    </source>
</evidence>
<dbReference type="SMART" id="SM00355">
    <property type="entry name" value="ZnF_C2H2"/>
    <property type="match status" value="2"/>
</dbReference>
<gene>
    <name evidence="4" type="ORF">QBC32DRAFT_160972</name>
</gene>
<sequence>MNQQQLRCASSEMLSGEALWAWGDEQWEWTDGSLWSLPGGLGEVDFCLFNENPSISQAQALMLPSGTFQQTSRTIEPTIDPYLTLEVFNNLPANLPTYEQQAHFFPSGSPTYSQSPSLRFSPIPSQDSPSSVGFLETPPSMPLPYMPLNHRNASANGLQLQNLQAPAVFTNAMPGLPVVLMDGPLPEDAQAHPESSYEQAQNDPTPTDHSGHSPKLSARHRRRKEKPIKCSICAKGHAYQAELDRHIVAQHKDQAEEYALSVKRFPCPHCPMDFARKDGLVRHGQRTHGLAKQVKRRSNKN</sequence>
<comment type="caution">
    <text evidence="4">The sequence shown here is derived from an EMBL/GenBank/DDBJ whole genome shotgun (WGS) entry which is preliminary data.</text>
</comment>
<dbReference type="Proteomes" id="UP001303222">
    <property type="component" value="Unassembled WGS sequence"/>
</dbReference>
<proteinExistence type="predicted"/>
<evidence type="ECO:0000259" key="3">
    <source>
        <dbReference type="PROSITE" id="PS50157"/>
    </source>
</evidence>
<keyword evidence="1" id="KW-0479">Metal-binding</keyword>
<dbReference type="InterPro" id="IPR036236">
    <property type="entry name" value="Znf_C2H2_sf"/>
</dbReference>
<reference evidence="4" key="2">
    <citation type="submission" date="2023-06" db="EMBL/GenBank/DDBJ databases">
        <authorList>
            <consortium name="Lawrence Berkeley National Laboratory"/>
            <person name="Mondo S.J."/>
            <person name="Hensen N."/>
            <person name="Bonometti L."/>
            <person name="Westerberg I."/>
            <person name="Brannstrom I.O."/>
            <person name="Guillou S."/>
            <person name="Cros-Aarteil S."/>
            <person name="Calhoun S."/>
            <person name="Haridas S."/>
            <person name="Kuo A."/>
            <person name="Pangilinan J."/>
            <person name="Riley R."/>
            <person name="Labutti K."/>
            <person name="Andreopoulos B."/>
            <person name="Lipzen A."/>
            <person name="Chen C."/>
            <person name="Yanf M."/>
            <person name="Daum C."/>
            <person name="Ng V."/>
            <person name="Clum A."/>
            <person name="Steindorff A."/>
            <person name="Ohm R."/>
            <person name="Martin F."/>
            <person name="Silar P."/>
            <person name="Natvig D."/>
            <person name="Lalanne C."/>
            <person name="Gautier V."/>
            <person name="Ament-Velasquez S.L."/>
            <person name="Kruys A."/>
            <person name="Hutchinson M.I."/>
            <person name="Powell A.J."/>
            <person name="Barry K."/>
            <person name="Miller A.N."/>
            <person name="Grigoriev I.V."/>
            <person name="Debuchy R."/>
            <person name="Gladieux P."/>
            <person name="Thoren M.H."/>
            <person name="Johannesson H."/>
        </authorList>
    </citation>
    <scope>NUCLEOTIDE SEQUENCE</scope>
    <source>
        <strain evidence="4">CBS 626.80</strain>
    </source>
</reference>
<dbReference type="SUPFAM" id="SSF57667">
    <property type="entry name" value="beta-beta-alpha zinc fingers"/>
    <property type="match status" value="1"/>
</dbReference>
<feature type="domain" description="C2H2-type" evidence="3">
    <location>
        <begin position="265"/>
        <end position="293"/>
    </location>
</feature>
<reference evidence="4" key="1">
    <citation type="journal article" date="2023" name="Mol. Phylogenet. Evol.">
        <title>Genome-scale phylogeny and comparative genomics of the fungal order Sordariales.</title>
        <authorList>
            <person name="Hensen N."/>
            <person name="Bonometti L."/>
            <person name="Westerberg I."/>
            <person name="Brannstrom I.O."/>
            <person name="Guillou S."/>
            <person name="Cros-Aarteil S."/>
            <person name="Calhoun S."/>
            <person name="Haridas S."/>
            <person name="Kuo A."/>
            <person name="Mondo S."/>
            <person name="Pangilinan J."/>
            <person name="Riley R."/>
            <person name="LaButti K."/>
            <person name="Andreopoulos B."/>
            <person name="Lipzen A."/>
            <person name="Chen C."/>
            <person name="Yan M."/>
            <person name="Daum C."/>
            <person name="Ng V."/>
            <person name="Clum A."/>
            <person name="Steindorff A."/>
            <person name="Ohm R.A."/>
            <person name="Martin F."/>
            <person name="Silar P."/>
            <person name="Natvig D.O."/>
            <person name="Lalanne C."/>
            <person name="Gautier V."/>
            <person name="Ament-Velasquez S.L."/>
            <person name="Kruys A."/>
            <person name="Hutchinson M.I."/>
            <person name="Powell A.J."/>
            <person name="Barry K."/>
            <person name="Miller A.N."/>
            <person name="Grigoriev I.V."/>
            <person name="Debuchy R."/>
            <person name="Gladieux P."/>
            <person name="Hiltunen Thoren M."/>
            <person name="Johannesson H."/>
        </authorList>
    </citation>
    <scope>NUCLEOTIDE SEQUENCE</scope>
    <source>
        <strain evidence="4">CBS 626.80</strain>
    </source>
</reference>
<keyword evidence="5" id="KW-1185">Reference proteome</keyword>
<keyword evidence="1" id="KW-0863">Zinc-finger</keyword>
<feature type="region of interest" description="Disordered" evidence="2">
    <location>
        <begin position="181"/>
        <end position="225"/>
    </location>
</feature>
<dbReference type="PROSITE" id="PS00028">
    <property type="entry name" value="ZINC_FINGER_C2H2_1"/>
    <property type="match status" value="1"/>
</dbReference>
<dbReference type="AlphaFoldDB" id="A0AAN6NT37"/>
<dbReference type="InterPro" id="IPR013087">
    <property type="entry name" value="Znf_C2H2_type"/>
</dbReference>
<evidence type="ECO:0000256" key="2">
    <source>
        <dbReference type="SAM" id="MobiDB-lite"/>
    </source>
</evidence>
<name>A0AAN6NT37_9PEZI</name>
<evidence type="ECO:0000256" key="1">
    <source>
        <dbReference type="PROSITE-ProRule" id="PRU00042"/>
    </source>
</evidence>
<keyword evidence="1" id="KW-0862">Zinc</keyword>
<feature type="compositionally biased region" description="Polar residues" evidence="2">
    <location>
        <begin position="196"/>
        <end position="208"/>
    </location>
</feature>
<dbReference type="PROSITE" id="PS50157">
    <property type="entry name" value="ZINC_FINGER_C2H2_2"/>
    <property type="match status" value="1"/>
</dbReference>
<dbReference type="Gene3D" id="3.30.160.60">
    <property type="entry name" value="Classic Zinc Finger"/>
    <property type="match status" value="1"/>
</dbReference>
<protein>
    <recommendedName>
        <fullName evidence="3">C2H2-type domain-containing protein</fullName>
    </recommendedName>
</protein>
<organism evidence="4 5">
    <name type="scientific">Pseudoneurospora amorphoporcata</name>
    <dbReference type="NCBI Taxonomy" id="241081"/>
    <lineage>
        <taxon>Eukaryota</taxon>
        <taxon>Fungi</taxon>
        <taxon>Dikarya</taxon>
        <taxon>Ascomycota</taxon>
        <taxon>Pezizomycotina</taxon>
        <taxon>Sordariomycetes</taxon>
        <taxon>Sordariomycetidae</taxon>
        <taxon>Sordariales</taxon>
        <taxon>Sordariaceae</taxon>
        <taxon>Pseudoneurospora</taxon>
    </lineage>
</organism>
<evidence type="ECO:0000313" key="5">
    <source>
        <dbReference type="Proteomes" id="UP001303222"/>
    </source>
</evidence>
<dbReference type="GO" id="GO:0008270">
    <property type="term" value="F:zinc ion binding"/>
    <property type="evidence" value="ECO:0007669"/>
    <property type="project" value="UniProtKB-KW"/>
</dbReference>
<dbReference type="EMBL" id="MU859145">
    <property type="protein sequence ID" value="KAK3951532.1"/>
    <property type="molecule type" value="Genomic_DNA"/>
</dbReference>
<accession>A0AAN6NT37</accession>